<reference evidence="2" key="1">
    <citation type="submission" date="2014-05" db="EMBL/GenBank/DDBJ databases">
        <authorList>
            <person name="Chronopoulou M."/>
        </authorList>
    </citation>
    <scope>NUCLEOTIDE SEQUENCE</scope>
    <source>
        <tissue evidence="2">Whole organism</tissue>
    </source>
</reference>
<keyword evidence="1" id="KW-0812">Transmembrane</keyword>
<organism evidence="2">
    <name type="scientific">Lepeophtheirus salmonis</name>
    <name type="common">Salmon louse</name>
    <name type="synonym">Caligus salmonis</name>
    <dbReference type="NCBI Taxonomy" id="72036"/>
    <lineage>
        <taxon>Eukaryota</taxon>
        <taxon>Metazoa</taxon>
        <taxon>Ecdysozoa</taxon>
        <taxon>Arthropoda</taxon>
        <taxon>Crustacea</taxon>
        <taxon>Multicrustacea</taxon>
        <taxon>Hexanauplia</taxon>
        <taxon>Copepoda</taxon>
        <taxon>Siphonostomatoida</taxon>
        <taxon>Caligidae</taxon>
        <taxon>Lepeophtheirus</taxon>
    </lineage>
</organism>
<accession>A0A0K2TQH3</accession>
<keyword evidence="1" id="KW-1133">Transmembrane helix</keyword>
<evidence type="ECO:0000256" key="1">
    <source>
        <dbReference type="SAM" id="Phobius"/>
    </source>
</evidence>
<sequence>MIYMESRKDYFRTIWDIFKHYILHYFLCIMIYFTNNNSLETPVNRLSALDYKIRVHSLLHCHNGSSERIQIWMKGAAHIFLRNNLNYKSRGLNSGLEEGYMEEVQTHIVATEVLVLLGCMEL</sequence>
<evidence type="ECO:0000313" key="2">
    <source>
        <dbReference type="EMBL" id="CDW27922.1"/>
    </source>
</evidence>
<dbReference type="EMBL" id="HACA01010561">
    <property type="protein sequence ID" value="CDW27922.1"/>
    <property type="molecule type" value="Transcribed_RNA"/>
</dbReference>
<keyword evidence="1" id="KW-0472">Membrane</keyword>
<name>A0A0K2TQH3_LEPSM</name>
<protein>
    <submittedName>
        <fullName evidence="2">Uncharacterized protein</fullName>
    </submittedName>
</protein>
<dbReference type="AlphaFoldDB" id="A0A0K2TQH3"/>
<feature type="transmembrane region" description="Helical" evidence="1">
    <location>
        <begin position="21"/>
        <end position="39"/>
    </location>
</feature>
<proteinExistence type="predicted"/>